<sequence length="257" mass="28475">MQSNVISLQYTCYGASAMPGNIYALGFTGAPRDIWTGCYLLGNGKRTYNPNLMRFLSPDSLSPFSKGGINAYSYCSADPINRLDHSGQSWIKKLFSRPEPAYKMTEIIAAHDHPELQKYSGWRFSSKATGWDVKMAKKLPKRLAEKAQLERDIPEAAQLLSHNILPKLVKRLQYLTAKIEATVSRLTELQSGLTLHELAAVLAQNPGLPPPPYSETSPESLGLPNPFFRAMNTIRRAGSSPQATPDRAYTSNQNNDS</sequence>
<dbReference type="SUPFAM" id="SSF56399">
    <property type="entry name" value="ADP-ribosylation"/>
    <property type="match status" value="1"/>
</dbReference>
<feature type="compositionally biased region" description="Polar residues" evidence="1">
    <location>
        <begin position="239"/>
        <end position="257"/>
    </location>
</feature>
<accession>A0AAW7HQN9</accession>
<protein>
    <submittedName>
        <fullName evidence="2">RHS repeat-associated core domain-containing protein</fullName>
    </submittedName>
</protein>
<dbReference type="AlphaFoldDB" id="A0AAW7HQN9"/>
<organism evidence="2 3">
    <name type="scientific">Pseudomonas alloputida</name>
    <dbReference type="NCBI Taxonomy" id="1940621"/>
    <lineage>
        <taxon>Bacteria</taxon>
        <taxon>Pseudomonadati</taxon>
        <taxon>Pseudomonadota</taxon>
        <taxon>Gammaproteobacteria</taxon>
        <taxon>Pseudomonadales</taxon>
        <taxon>Pseudomonadaceae</taxon>
        <taxon>Pseudomonas</taxon>
    </lineage>
</organism>
<evidence type="ECO:0000313" key="2">
    <source>
        <dbReference type="EMBL" id="MDM3954881.1"/>
    </source>
</evidence>
<name>A0AAW7HQN9_9PSED</name>
<evidence type="ECO:0000313" key="3">
    <source>
        <dbReference type="Proteomes" id="UP001165439"/>
    </source>
</evidence>
<dbReference type="NCBIfam" id="TIGR03696">
    <property type="entry name" value="Rhs_assc_core"/>
    <property type="match status" value="1"/>
</dbReference>
<reference evidence="2" key="1">
    <citation type="submission" date="2023-06" db="EMBL/GenBank/DDBJ databases">
        <title>MBL-encoding genomic islands in Pseudomonas spp. in Poland.</title>
        <authorList>
            <person name="Urbanowicz P."/>
            <person name="Izdebski R."/>
            <person name="Biedrzycka M."/>
            <person name="Gniadkowski M."/>
        </authorList>
    </citation>
    <scope>NUCLEOTIDE SEQUENCE</scope>
    <source>
        <strain evidence="2">NMI5768_13</strain>
    </source>
</reference>
<comment type="caution">
    <text evidence="2">The sequence shown here is derived from an EMBL/GenBank/DDBJ whole genome shotgun (WGS) entry which is preliminary data.</text>
</comment>
<dbReference type="RefSeq" id="WP_010954825.1">
    <property type="nucleotide sequence ID" value="NZ_CP128540.1"/>
</dbReference>
<dbReference type="GeneID" id="83679273"/>
<dbReference type="Gene3D" id="2.180.10.10">
    <property type="entry name" value="RHS repeat-associated core"/>
    <property type="match status" value="1"/>
</dbReference>
<dbReference type="EMBL" id="JAJSRF020000001">
    <property type="protein sequence ID" value="MDM3954881.1"/>
    <property type="molecule type" value="Genomic_DNA"/>
</dbReference>
<dbReference type="Proteomes" id="UP001165439">
    <property type="component" value="Unassembled WGS sequence"/>
</dbReference>
<evidence type="ECO:0000256" key="1">
    <source>
        <dbReference type="SAM" id="MobiDB-lite"/>
    </source>
</evidence>
<gene>
    <name evidence="2" type="ORF">LU674_021530</name>
</gene>
<dbReference type="InterPro" id="IPR022385">
    <property type="entry name" value="Rhs_assc_core"/>
</dbReference>
<proteinExistence type="predicted"/>
<feature type="region of interest" description="Disordered" evidence="1">
    <location>
        <begin position="233"/>
        <end position="257"/>
    </location>
</feature>